<protein>
    <submittedName>
        <fullName evidence="2">Chorismate-binding protein</fullName>
    </submittedName>
</protein>
<evidence type="ECO:0000259" key="1">
    <source>
        <dbReference type="Pfam" id="PF00425"/>
    </source>
</evidence>
<dbReference type="InterPro" id="IPR019999">
    <property type="entry name" value="Anth_synth_I-like"/>
</dbReference>
<organism evidence="2 3">
    <name type="scientific">Eikenella glucosivorans</name>
    <dbReference type="NCBI Taxonomy" id="2766967"/>
    <lineage>
        <taxon>Bacteria</taxon>
        <taxon>Pseudomonadati</taxon>
        <taxon>Pseudomonadota</taxon>
        <taxon>Betaproteobacteria</taxon>
        <taxon>Neisseriales</taxon>
        <taxon>Neisseriaceae</taxon>
        <taxon>Eikenella</taxon>
    </lineage>
</organism>
<dbReference type="InterPro" id="IPR043132">
    <property type="entry name" value="BCAT-like_C"/>
</dbReference>
<dbReference type="SUPFAM" id="SSF56752">
    <property type="entry name" value="D-aminoacid aminotransferase-like PLP-dependent enzymes"/>
    <property type="match status" value="1"/>
</dbReference>
<dbReference type="InterPro" id="IPR043131">
    <property type="entry name" value="BCAT-like_N"/>
</dbReference>
<dbReference type="Gene3D" id="3.60.120.10">
    <property type="entry name" value="Anthranilate synthase"/>
    <property type="match status" value="1"/>
</dbReference>
<feature type="domain" description="Chorismate-utilising enzyme C-terminal" evidence="1">
    <location>
        <begin position="109"/>
        <end position="373"/>
    </location>
</feature>
<gene>
    <name evidence="2" type="ORF">H9Q10_10925</name>
</gene>
<dbReference type="Pfam" id="PF00425">
    <property type="entry name" value="Chorismate_bind"/>
    <property type="match status" value="1"/>
</dbReference>
<dbReference type="RefSeq" id="WP_197904014.1">
    <property type="nucleotide sequence ID" value="NZ_JACSGR010000008.1"/>
</dbReference>
<proteinExistence type="predicted"/>
<dbReference type="Proteomes" id="UP000768471">
    <property type="component" value="Unassembled WGS sequence"/>
</dbReference>
<dbReference type="InterPro" id="IPR005801">
    <property type="entry name" value="ADC_synthase"/>
</dbReference>
<keyword evidence="3" id="KW-1185">Reference proteome</keyword>
<dbReference type="SUPFAM" id="SSF56322">
    <property type="entry name" value="ADC synthase"/>
    <property type="match status" value="1"/>
</dbReference>
<dbReference type="PANTHER" id="PTHR11236:SF50">
    <property type="entry name" value="AMINODEOXYCHORISMATE SYNTHASE COMPONENT 1"/>
    <property type="match status" value="1"/>
</dbReference>
<dbReference type="InterPro" id="IPR001544">
    <property type="entry name" value="Aminotrans_IV"/>
</dbReference>
<reference evidence="2 3" key="1">
    <citation type="submission" date="2020-09" db="EMBL/GenBank/DDBJ databases">
        <title>Eikenella S3660 sp. nov., isolated from a throat swab.</title>
        <authorList>
            <person name="Buhl M."/>
        </authorList>
    </citation>
    <scope>NUCLEOTIDE SEQUENCE [LARGE SCALE GENOMIC DNA]</scope>
    <source>
        <strain evidence="2 3">S3360</strain>
    </source>
</reference>
<comment type="caution">
    <text evidence="2">The sequence shown here is derived from an EMBL/GenBank/DDBJ whole genome shotgun (WGS) entry which is preliminary data.</text>
</comment>
<accession>A0ABS0ND52</accession>
<dbReference type="Gene3D" id="3.30.470.10">
    <property type="match status" value="1"/>
</dbReference>
<dbReference type="PRINTS" id="PR00095">
    <property type="entry name" value="ANTSNTHASEI"/>
</dbReference>
<dbReference type="Gene3D" id="3.20.10.10">
    <property type="entry name" value="D-amino Acid Aminotransferase, subunit A, domain 2"/>
    <property type="match status" value="1"/>
</dbReference>
<dbReference type="PANTHER" id="PTHR11236">
    <property type="entry name" value="AMINOBENZOATE/ANTHRANILATE SYNTHASE"/>
    <property type="match status" value="1"/>
</dbReference>
<dbReference type="EMBL" id="JACSGR010000008">
    <property type="protein sequence ID" value="MBH5330175.1"/>
    <property type="molecule type" value="Genomic_DNA"/>
</dbReference>
<dbReference type="InterPro" id="IPR036038">
    <property type="entry name" value="Aminotransferase-like"/>
</dbReference>
<dbReference type="Pfam" id="PF01063">
    <property type="entry name" value="Aminotran_4"/>
    <property type="match status" value="1"/>
</dbReference>
<evidence type="ECO:0000313" key="3">
    <source>
        <dbReference type="Proteomes" id="UP000768471"/>
    </source>
</evidence>
<sequence length="594" mass="66313">MPYFALFDDAQNGRAKLYQNHVESRLFHHNELDLLDGALRAGWEKGLHSVLFADYGFGLPLMGVDAERGGRLALHWFADCADTDAETWLARHSDDLPAGISTPQFSVSEADYLGHIRQIHDAIRRGDTYQINYTARLHLQAYGNPVNLYRRLRQPVPYAVLSRLPDADGSDAWTLCFSPELFLNIASDGLITTEPMKGTAPILDDDQDEHRAAQLKNDPKNRAENVMIVDLLRNDLGKIAQTGKVRVPEPFKVSRFGSVWQMTSTIEAQAQPDTTFADILRAAFPCGSITGAPKRMSMQIIESLETEPRGLYTGSIGYLKPCAGGLGFAGIFNVVIRTLSLKPVSDDLYHGVYGVGSGIVIDSDPAAEYQECGWKARFLNELHPVFGIFETMRAENRQCRLLDLHLGRLKTAAQALNLPLPDDSETRIREYIAQLPDGLFRLKAELVSDDLILSHAPVAELPTPQYIILARKTLPTHDYLRRFKTTRRALYDQAWQTAETQGAFDSLFFNADGLLLEGGRSNVFIKYRGQWLTPSLDLDILNGVMRQAVLQQPQTYLGADTVTEAHITWQMLEHAEAVCLSNALRDVFAVSLAR</sequence>
<name>A0ABS0ND52_9NEIS</name>
<dbReference type="InterPro" id="IPR015890">
    <property type="entry name" value="Chorismate_C"/>
</dbReference>
<evidence type="ECO:0000313" key="2">
    <source>
        <dbReference type="EMBL" id="MBH5330175.1"/>
    </source>
</evidence>